<evidence type="ECO:0008006" key="3">
    <source>
        <dbReference type="Google" id="ProtNLM"/>
    </source>
</evidence>
<accession>A0A2P6N5Z0</accession>
<dbReference type="EMBL" id="MDYQ01000187">
    <property type="protein sequence ID" value="PRP79357.1"/>
    <property type="molecule type" value="Genomic_DNA"/>
</dbReference>
<protein>
    <recommendedName>
        <fullName evidence="3">PAS domain-containing protein</fullName>
    </recommendedName>
</protein>
<reference evidence="1 2" key="1">
    <citation type="journal article" date="2018" name="Genome Biol. Evol.">
        <title>Multiple Roots of Fruiting Body Formation in Amoebozoa.</title>
        <authorList>
            <person name="Hillmann F."/>
            <person name="Forbes G."/>
            <person name="Novohradska S."/>
            <person name="Ferling I."/>
            <person name="Riege K."/>
            <person name="Groth M."/>
            <person name="Westermann M."/>
            <person name="Marz M."/>
            <person name="Spaller T."/>
            <person name="Winckler T."/>
            <person name="Schaap P."/>
            <person name="Glockner G."/>
        </authorList>
    </citation>
    <scope>NUCLEOTIDE SEQUENCE [LARGE SCALE GENOMIC DNA]</scope>
    <source>
        <strain evidence="1 2">Jena</strain>
    </source>
</reference>
<sequence>MMLRGSNDNEPKPRAKSWLYLQNFVFLYHVVLRHIDGHSKSPEQPSTSDARARLPLRHRRSEFDCYRREATFSRTQGFGVSKSRSGVRSFSNFAFVSTSSPSEDVKLAYSYSRRMTSATEPSPRGPRAETDAEFRFRLPTGLGHKSHIRLMQGPSRKKSRYGQSCDRCWRAHLACEDGVKEYQCVNTRSRPAQPSATDVFALNQVLQQSTQQHNYNTIPFVDKQSTPPMQSPTPCSQTGDNALHDHPYMDNTDDSWNQRMNEYCIAAGRFDPEDAHDVPLFDIAFKKKKTQVMKFITEAQKIEMIQDYYNSIEEIKRKFHDVEIPCILGNHNGLVCWMNDAFRQLTGYSDDMVGGLLVWPDLLRFTGNHFRLLQHYMWNSHCTAPMLPIEMRIWRNNLDLVVTERINSMTGDKELYSEGTMSFTTKKDLLQLPTIFYGIFMPSSLKISQI</sequence>
<evidence type="ECO:0000313" key="1">
    <source>
        <dbReference type="EMBL" id="PRP79357.1"/>
    </source>
</evidence>
<gene>
    <name evidence="1" type="ORF">PROFUN_12958</name>
</gene>
<name>A0A2P6N5Z0_9EUKA</name>
<organism evidence="1 2">
    <name type="scientific">Planoprotostelium fungivorum</name>
    <dbReference type="NCBI Taxonomy" id="1890364"/>
    <lineage>
        <taxon>Eukaryota</taxon>
        <taxon>Amoebozoa</taxon>
        <taxon>Evosea</taxon>
        <taxon>Variosea</taxon>
        <taxon>Cavosteliida</taxon>
        <taxon>Cavosteliaceae</taxon>
        <taxon>Planoprotostelium</taxon>
    </lineage>
</organism>
<dbReference type="InParanoid" id="A0A2P6N5Z0"/>
<keyword evidence="2" id="KW-1185">Reference proteome</keyword>
<comment type="caution">
    <text evidence="1">The sequence shown here is derived from an EMBL/GenBank/DDBJ whole genome shotgun (WGS) entry which is preliminary data.</text>
</comment>
<dbReference type="Proteomes" id="UP000241769">
    <property type="component" value="Unassembled WGS sequence"/>
</dbReference>
<dbReference type="AlphaFoldDB" id="A0A2P6N5Z0"/>
<proteinExistence type="predicted"/>
<dbReference type="OrthoDB" id="2538135at2759"/>
<evidence type="ECO:0000313" key="2">
    <source>
        <dbReference type="Proteomes" id="UP000241769"/>
    </source>
</evidence>